<feature type="compositionally biased region" description="Polar residues" evidence="1">
    <location>
        <begin position="1"/>
        <end position="12"/>
    </location>
</feature>
<dbReference type="OrthoDB" id="10251155at2759"/>
<name>A0A067NSQ4_PLEO1</name>
<feature type="region of interest" description="Disordered" evidence="1">
    <location>
        <begin position="189"/>
        <end position="258"/>
    </location>
</feature>
<dbReference type="Proteomes" id="UP000027073">
    <property type="component" value="Unassembled WGS sequence"/>
</dbReference>
<gene>
    <name evidence="2" type="ORF">PLEOSDRAFT_1111602</name>
</gene>
<feature type="compositionally biased region" description="Basic and acidic residues" evidence="1">
    <location>
        <begin position="16"/>
        <end position="28"/>
    </location>
</feature>
<protein>
    <submittedName>
        <fullName evidence="2">Uncharacterized protein</fullName>
    </submittedName>
</protein>
<dbReference type="InParanoid" id="A0A067NSQ4"/>
<feature type="compositionally biased region" description="Basic and acidic residues" evidence="1">
    <location>
        <begin position="212"/>
        <end position="236"/>
    </location>
</feature>
<reference evidence="3" key="1">
    <citation type="journal article" date="2014" name="Proc. Natl. Acad. Sci. U.S.A.">
        <title>Extensive sampling of basidiomycete genomes demonstrates inadequacy of the white-rot/brown-rot paradigm for wood decay fungi.</title>
        <authorList>
            <person name="Riley R."/>
            <person name="Salamov A.A."/>
            <person name="Brown D.W."/>
            <person name="Nagy L.G."/>
            <person name="Floudas D."/>
            <person name="Held B.W."/>
            <person name="Levasseur A."/>
            <person name="Lombard V."/>
            <person name="Morin E."/>
            <person name="Otillar R."/>
            <person name="Lindquist E.A."/>
            <person name="Sun H."/>
            <person name="LaButti K.M."/>
            <person name="Schmutz J."/>
            <person name="Jabbour D."/>
            <person name="Luo H."/>
            <person name="Baker S.E."/>
            <person name="Pisabarro A.G."/>
            <person name="Walton J.D."/>
            <person name="Blanchette R.A."/>
            <person name="Henrissat B."/>
            <person name="Martin F."/>
            <person name="Cullen D."/>
            <person name="Hibbett D.S."/>
            <person name="Grigoriev I.V."/>
        </authorList>
    </citation>
    <scope>NUCLEOTIDE SEQUENCE [LARGE SCALE GENOMIC DNA]</scope>
    <source>
        <strain evidence="3">PC15</strain>
    </source>
</reference>
<sequence>MPPKQVRTSNAVDDTAAEKRGNDAERGWRGKPPTPAKRAVAQASTTKAASDRSGARRTPKGQLRVNESKREPSDVDWGEPGADKAAWDVGTSAHWQASGGSDHKPQRDYWDTPMPGYANIQWGVAADAEAWGNASLDDAPLTIEEFKARESQIRADQVHDMVPFWIRGIEAANEGYVLRLEEFLESLDDRDSWSGGDGSGWGDASRGWGGEADAKRWNTETESNKLDRANSAHTEDDASLTQARRRTEPSNSGNMVFDPFVEDVALQEAVDSDRKKRMQEFLQLNTDDKLRAIRALIQDLKT</sequence>
<dbReference type="AlphaFoldDB" id="A0A067NSQ4"/>
<feature type="region of interest" description="Disordered" evidence="1">
    <location>
        <begin position="1"/>
        <end position="85"/>
    </location>
</feature>
<dbReference type="VEuPathDB" id="FungiDB:PLEOSDRAFT_1111602"/>
<dbReference type="STRING" id="1137138.A0A067NSQ4"/>
<proteinExistence type="predicted"/>
<evidence type="ECO:0000256" key="1">
    <source>
        <dbReference type="SAM" id="MobiDB-lite"/>
    </source>
</evidence>
<dbReference type="HOGENOM" id="CLU_921721_0_0_1"/>
<accession>A0A067NSQ4</accession>
<dbReference type="EMBL" id="KL198006">
    <property type="protein sequence ID" value="KDQ30939.1"/>
    <property type="molecule type" value="Genomic_DNA"/>
</dbReference>
<evidence type="ECO:0000313" key="2">
    <source>
        <dbReference type="EMBL" id="KDQ30939.1"/>
    </source>
</evidence>
<evidence type="ECO:0000313" key="3">
    <source>
        <dbReference type="Proteomes" id="UP000027073"/>
    </source>
</evidence>
<organism evidence="2 3">
    <name type="scientific">Pleurotus ostreatus (strain PC15)</name>
    <name type="common">Oyster mushroom</name>
    <dbReference type="NCBI Taxonomy" id="1137138"/>
    <lineage>
        <taxon>Eukaryota</taxon>
        <taxon>Fungi</taxon>
        <taxon>Dikarya</taxon>
        <taxon>Basidiomycota</taxon>
        <taxon>Agaricomycotina</taxon>
        <taxon>Agaricomycetes</taxon>
        <taxon>Agaricomycetidae</taxon>
        <taxon>Agaricales</taxon>
        <taxon>Pleurotineae</taxon>
        <taxon>Pleurotaceae</taxon>
        <taxon>Pleurotus</taxon>
    </lineage>
</organism>